<evidence type="ECO:0000259" key="7">
    <source>
        <dbReference type="Pfam" id="PF02811"/>
    </source>
</evidence>
<dbReference type="InterPro" id="IPR016195">
    <property type="entry name" value="Pol/histidinol_Pase-like"/>
</dbReference>
<dbReference type="Gene3D" id="3.20.20.140">
    <property type="entry name" value="Metal-dependent hydrolases"/>
    <property type="match status" value="1"/>
</dbReference>
<keyword evidence="4" id="KW-0235">DNA replication</keyword>
<feature type="domain" description="DNA polymerase III alpha subunit finger" evidence="10">
    <location>
        <begin position="664"/>
        <end position="831"/>
    </location>
</feature>
<dbReference type="EC" id="2.7.7.7" evidence="1"/>
<dbReference type="Gene3D" id="1.10.10.1600">
    <property type="entry name" value="Bacterial DNA polymerase III alpha subunit, thumb domain"/>
    <property type="match status" value="1"/>
</dbReference>
<feature type="domain" description="Bacterial DNA polymerase III alpha subunit NTPase" evidence="8">
    <location>
        <begin position="359"/>
        <end position="638"/>
    </location>
</feature>
<dbReference type="Pfam" id="PF17657">
    <property type="entry name" value="DNA_pol3_finger"/>
    <property type="match status" value="1"/>
</dbReference>
<dbReference type="GO" id="GO:0003887">
    <property type="term" value="F:DNA-directed DNA polymerase activity"/>
    <property type="evidence" value="ECO:0007669"/>
    <property type="project" value="UniProtKB-KW"/>
</dbReference>
<evidence type="ECO:0000313" key="12">
    <source>
        <dbReference type="Proteomes" id="UP000460318"/>
    </source>
</evidence>
<feature type="domain" description="PHP" evidence="7">
    <location>
        <begin position="18"/>
        <end position="216"/>
    </location>
</feature>
<dbReference type="InterPro" id="IPR011708">
    <property type="entry name" value="DNA_pol3_alpha_NTPase_dom"/>
</dbReference>
<evidence type="ECO:0000256" key="2">
    <source>
        <dbReference type="ARBA" id="ARBA00022679"/>
    </source>
</evidence>
<evidence type="ECO:0000259" key="9">
    <source>
        <dbReference type="Pfam" id="PF14579"/>
    </source>
</evidence>
<keyword evidence="12" id="KW-1185">Reference proteome</keyword>
<proteinExistence type="predicted"/>
<evidence type="ECO:0000256" key="1">
    <source>
        <dbReference type="ARBA" id="ARBA00012417"/>
    </source>
</evidence>
<dbReference type="InterPro" id="IPR029460">
    <property type="entry name" value="DNAPol_HHH"/>
</dbReference>
<evidence type="ECO:0000256" key="6">
    <source>
        <dbReference type="ARBA" id="ARBA00049244"/>
    </source>
</evidence>
<name>A0A7X3IK24_9BACL</name>
<dbReference type="InterPro" id="IPR041931">
    <property type="entry name" value="DNA_pol3_alpha_thumb_dom"/>
</dbReference>
<gene>
    <name evidence="11" type="ORF">GRF59_14315</name>
</gene>
<protein>
    <recommendedName>
        <fullName evidence="1">DNA-directed DNA polymerase</fullName>
        <ecNumber evidence="1">2.7.7.7</ecNumber>
    </recommendedName>
</protein>
<dbReference type="PANTHER" id="PTHR32294:SF0">
    <property type="entry name" value="DNA POLYMERASE III SUBUNIT ALPHA"/>
    <property type="match status" value="1"/>
</dbReference>
<dbReference type="PANTHER" id="PTHR32294">
    <property type="entry name" value="DNA POLYMERASE III SUBUNIT ALPHA"/>
    <property type="match status" value="1"/>
</dbReference>
<dbReference type="GO" id="GO:0006260">
    <property type="term" value="P:DNA replication"/>
    <property type="evidence" value="ECO:0007669"/>
    <property type="project" value="UniProtKB-KW"/>
</dbReference>
<reference evidence="11 12" key="1">
    <citation type="submission" date="2019-12" db="EMBL/GenBank/DDBJ databases">
        <title>Paenibacillus sp. nov., an endophytic bacterium isolated from the stem of Dendrobium.</title>
        <authorList>
            <person name="Zhao R."/>
        </authorList>
    </citation>
    <scope>NUCLEOTIDE SEQUENCE [LARGE SCALE GENOMIC DNA]</scope>
    <source>
        <strain evidence="11 12">HJL G12</strain>
    </source>
</reference>
<comment type="caution">
    <text evidence="11">The sequence shown here is derived from an EMBL/GenBank/DDBJ whole genome shotgun (WGS) entry which is preliminary data.</text>
</comment>
<dbReference type="Pfam" id="PF02811">
    <property type="entry name" value="PHP"/>
    <property type="match status" value="1"/>
</dbReference>
<keyword evidence="5" id="KW-0239">DNA-directed DNA polymerase</keyword>
<dbReference type="InterPro" id="IPR040982">
    <property type="entry name" value="DNA_pol3_finger"/>
</dbReference>
<comment type="catalytic activity">
    <reaction evidence="6">
        <text>DNA(n) + a 2'-deoxyribonucleoside 5'-triphosphate = DNA(n+1) + diphosphate</text>
        <dbReference type="Rhea" id="RHEA:22508"/>
        <dbReference type="Rhea" id="RHEA-COMP:17339"/>
        <dbReference type="Rhea" id="RHEA-COMP:17340"/>
        <dbReference type="ChEBI" id="CHEBI:33019"/>
        <dbReference type="ChEBI" id="CHEBI:61560"/>
        <dbReference type="ChEBI" id="CHEBI:173112"/>
        <dbReference type="EC" id="2.7.7.7"/>
    </reaction>
</comment>
<dbReference type="EMBL" id="WUBI01000002">
    <property type="protein sequence ID" value="MWV44791.1"/>
    <property type="molecule type" value="Genomic_DNA"/>
</dbReference>
<dbReference type="Gene3D" id="1.10.150.870">
    <property type="match status" value="1"/>
</dbReference>
<accession>A0A7X3IK24</accession>
<dbReference type="GO" id="GO:0008408">
    <property type="term" value="F:3'-5' exonuclease activity"/>
    <property type="evidence" value="ECO:0007669"/>
    <property type="project" value="InterPro"/>
</dbReference>
<dbReference type="Pfam" id="PF14579">
    <property type="entry name" value="HHH_6"/>
    <property type="match status" value="1"/>
</dbReference>
<sequence length="1311" mass="151251">MCNQCNSILLHNHVDSGSNLKLRDTTNTVEGLIQTTHDMGHKGVAITDHESISAHVKAIQVTQKLKDNGKINKDFKLILGNEIYLVESIEEVRDNYKSGVTKYPHFLLLAKDETGHEQIRYMSSRAWESSFHTGPMLRTPTEQQFLASVIKQDPGHLIAASACLGSPHCIYLLEMKFHLDNNDTYRANESYKKVCEFTNWCIDVFGKEDFYLELQPAYSEEQIYCNKELLRLAEKFDLKYIITTDSHYLRPEDRIVHKAFLNAKDAEREVDSFYEATFVQTREEINERLDYLDHSIIQNALNNTLEIGNKIKDYTILKPTVIPKIELPNFKLRGLFKSIYKQYEYINKMAHSDNKQDQYIVKLIEDGFYEYLPYKMYSKEKLHEVAERINVELGELWKISEKLNQSVASYYTTVREIINVIWDDECGNSLVGPSRGSSAGYLICFLLGITQVNPLEYGIEMPHWRHLTAERPEFPDIDIDTEAAKRNQIFRQLKRYFGENRVLQVCTFGTEASKSAVQTAARGLGIDNDTAMFVSGLIPFERGSSWSLSDCVYGNDEEERKPVTEFVNEINKYDDWLTVAMKIEGLVNKRSIHASGVIVFNEEYYKTNAMMTAPNGTHITQFSLEDCEAVSNMKFDLLTIEALDKIRVTFDTLLADSLMEWQGTLRKTYNKYLHPDVIDKKSLKIYELIGSDSVSDLFQFSTEIGIQTVKKVKPTNLIELAAANSLMRLMSDHGESPIDTFVKHKNNIKLWYEEMYSYGLNDEEVSTMEKHLLKLNGVADTQESVMLMSMDKLIANFNVLSANKLRKSIAKPKQMKKALAEIKEKFYSQGKSLGVREQLLNYVWEVQITRQLSYSFSILHTLAYSIIALQEANLNINYDPIYWRTACLTVNSASIDDEDETNNKSQSTNYGKIAAAIGNMQSRGVKIGLPDINKAGFGFTPDIENDQIVFGLKGINGIGDDVVQNLIQNRPYKSFEDFTRRMFDTSIIKKAQVIQLIKAGCFEAFGERVEIMKQFVTKLHAPKTKLNMQNLNAVIELKIIPEDMQVYAKLFNFRKYVMKKIHKKESKDKLYLLDKVSTPFYYDHFSGEAIEDYHRNFPVIRESFFKKEYDKKMEGIKEWLSKEDTLNLFNQKQLQMEWNSVAEGTVSKWEMDALSFYYTEHELERVDKLKYGIVNFNDLTEDPIVVEMMNFRNGSRPKFKLDCISGTVLDKDKNKNTVTLLTTDGVVTVKYYDGAFAHYNKQVSKQRADGTKEILEKSWFTRGNKLVLFGYRRGSQFKPQKYKDSKVGHTTMFINEIRNDGTMRVSTERRK</sequence>
<dbReference type="Pfam" id="PF07733">
    <property type="entry name" value="DNA_pol3_alpha"/>
    <property type="match status" value="1"/>
</dbReference>
<evidence type="ECO:0000256" key="5">
    <source>
        <dbReference type="ARBA" id="ARBA00022932"/>
    </source>
</evidence>
<evidence type="ECO:0000256" key="3">
    <source>
        <dbReference type="ARBA" id="ARBA00022695"/>
    </source>
</evidence>
<dbReference type="InterPro" id="IPR004805">
    <property type="entry name" value="DnaE2/DnaE/PolC"/>
</dbReference>
<dbReference type="SUPFAM" id="SSF89550">
    <property type="entry name" value="PHP domain-like"/>
    <property type="match status" value="1"/>
</dbReference>
<keyword evidence="3" id="KW-0548">Nucleotidyltransferase</keyword>
<evidence type="ECO:0000256" key="4">
    <source>
        <dbReference type="ARBA" id="ARBA00022705"/>
    </source>
</evidence>
<evidence type="ECO:0000313" key="11">
    <source>
        <dbReference type="EMBL" id="MWV44791.1"/>
    </source>
</evidence>
<dbReference type="Proteomes" id="UP000460318">
    <property type="component" value="Unassembled WGS sequence"/>
</dbReference>
<dbReference type="InterPro" id="IPR004013">
    <property type="entry name" value="PHP_dom"/>
</dbReference>
<organism evidence="11 12">
    <name type="scientific">Paenibacillus dendrobii</name>
    <dbReference type="NCBI Taxonomy" id="2691084"/>
    <lineage>
        <taxon>Bacteria</taxon>
        <taxon>Bacillati</taxon>
        <taxon>Bacillota</taxon>
        <taxon>Bacilli</taxon>
        <taxon>Bacillales</taxon>
        <taxon>Paenibacillaceae</taxon>
        <taxon>Paenibacillus</taxon>
    </lineage>
</organism>
<evidence type="ECO:0000259" key="8">
    <source>
        <dbReference type="Pfam" id="PF07733"/>
    </source>
</evidence>
<feature type="domain" description="DNA polymerase helix-hairpin-helix motif" evidence="9">
    <location>
        <begin position="924"/>
        <end position="1007"/>
    </location>
</feature>
<keyword evidence="2" id="KW-0808">Transferase</keyword>
<evidence type="ECO:0000259" key="10">
    <source>
        <dbReference type="Pfam" id="PF17657"/>
    </source>
</evidence>